<evidence type="ECO:0000313" key="3">
    <source>
        <dbReference type="Proteomes" id="UP000029965"/>
    </source>
</evidence>
<dbReference type="Ensembl" id="ENSCSAT00000019764.1">
    <property type="protein sequence ID" value="ENSCSAP00000019170.1"/>
    <property type="gene ID" value="ENSCSAG00000019674.1"/>
</dbReference>
<dbReference type="Proteomes" id="UP000029965">
    <property type="component" value="Chromosome 29"/>
</dbReference>
<evidence type="ECO:0000256" key="1">
    <source>
        <dbReference type="SAM" id="MobiDB-lite"/>
    </source>
</evidence>
<dbReference type="EMBL" id="AQIB01128632">
    <property type="status" value="NOT_ANNOTATED_CDS"/>
    <property type="molecule type" value="Genomic_DNA"/>
</dbReference>
<proteinExistence type="predicted"/>
<feature type="region of interest" description="Disordered" evidence="1">
    <location>
        <begin position="1"/>
        <end position="20"/>
    </location>
</feature>
<keyword evidence="3" id="KW-1185">Reference proteome</keyword>
<sequence>ASGGSYLPTFGRGTSLIVHP</sequence>
<name>A0A0D9SE81_CHLSB</name>
<dbReference type="AlphaFoldDB" id="A0A0D9SE81"/>
<organism evidence="2 3">
    <name type="scientific">Chlorocebus sabaeus</name>
    <name type="common">Green monkey</name>
    <name type="synonym">Simia sabaea</name>
    <dbReference type="NCBI Taxonomy" id="60711"/>
    <lineage>
        <taxon>Eukaryota</taxon>
        <taxon>Metazoa</taxon>
        <taxon>Chordata</taxon>
        <taxon>Craniata</taxon>
        <taxon>Vertebrata</taxon>
        <taxon>Euteleostomi</taxon>
        <taxon>Mammalia</taxon>
        <taxon>Eutheria</taxon>
        <taxon>Euarchontoglires</taxon>
        <taxon>Primates</taxon>
        <taxon>Haplorrhini</taxon>
        <taxon>Catarrhini</taxon>
        <taxon>Cercopithecidae</taxon>
        <taxon>Cercopithecinae</taxon>
        <taxon>Chlorocebus</taxon>
    </lineage>
</organism>
<reference evidence="2" key="2">
    <citation type="submission" date="2025-08" db="UniProtKB">
        <authorList>
            <consortium name="Ensembl"/>
        </authorList>
    </citation>
    <scope>IDENTIFICATION</scope>
</reference>
<reference evidence="2" key="3">
    <citation type="submission" date="2025-09" db="UniProtKB">
        <authorList>
            <consortium name="Ensembl"/>
        </authorList>
    </citation>
    <scope>IDENTIFICATION</scope>
</reference>
<accession>A0A0D9SE81</accession>
<protein>
    <submittedName>
        <fullName evidence="2">Uncharacterized protein</fullName>
    </submittedName>
</protein>
<reference evidence="2 3" key="1">
    <citation type="submission" date="2014-03" db="EMBL/GenBank/DDBJ databases">
        <authorList>
            <person name="Warren W."/>
            <person name="Wilson R.K."/>
        </authorList>
    </citation>
    <scope>NUCLEOTIDE SEQUENCE</scope>
</reference>
<evidence type="ECO:0000313" key="2">
    <source>
        <dbReference type="Ensembl" id="ENSCSAP00000019170.1"/>
    </source>
</evidence>
<dbReference type="Bgee" id="ENSCSAG00000019674">
    <property type="expression patterns" value="Expressed in blood and 5 other cell types or tissues"/>
</dbReference>